<dbReference type="Gene3D" id="3.40.50.300">
    <property type="entry name" value="P-loop containing nucleotide triphosphate hydrolases"/>
    <property type="match status" value="1"/>
</dbReference>
<proteinExistence type="predicted"/>
<dbReference type="SUPFAM" id="SSF52540">
    <property type="entry name" value="P-loop containing nucleoside triphosphate hydrolases"/>
    <property type="match status" value="1"/>
</dbReference>
<dbReference type="Pfam" id="PF19306">
    <property type="entry name" value="WHD_Lhr"/>
    <property type="match status" value="1"/>
</dbReference>
<feature type="non-terminal residue" evidence="2">
    <location>
        <position position="1"/>
    </location>
</feature>
<accession>A0A937X817</accession>
<evidence type="ECO:0000259" key="1">
    <source>
        <dbReference type="PROSITE" id="PS51194"/>
    </source>
</evidence>
<dbReference type="InterPro" id="IPR001650">
    <property type="entry name" value="Helicase_C-like"/>
</dbReference>
<protein>
    <recommendedName>
        <fullName evidence="1">Helicase C-terminal domain-containing protein</fullName>
    </recommendedName>
</protein>
<dbReference type="InterPro" id="IPR045628">
    <property type="entry name" value="Lhr_WH_dom"/>
</dbReference>
<comment type="caution">
    <text evidence="2">The sequence shown here is derived from an EMBL/GenBank/DDBJ whole genome shotgun (WGS) entry which is preliminary data.</text>
</comment>
<reference evidence="2 3" key="1">
    <citation type="submission" date="2019-03" db="EMBL/GenBank/DDBJ databases">
        <title>Lake Tanganyika Metagenome-Assembled Genomes (MAGs).</title>
        <authorList>
            <person name="Tran P."/>
        </authorList>
    </citation>
    <scope>NUCLEOTIDE SEQUENCE [LARGE SCALE GENOMIC DNA]</scope>
    <source>
        <strain evidence="2">K_DeepCast_65m_m2_236</strain>
    </source>
</reference>
<evidence type="ECO:0000313" key="3">
    <source>
        <dbReference type="Proteomes" id="UP000703893"/>
    </source>
</evidence>
<dbReference type="AlphaFoldDB" id="A0A937X817"/>
<name>A0A937X817_9BACT</name>
<dbReference type="EMBL" id="VGJX01000525">
    <property type="protein sequence ID" value="MBM3275311.1"/>
    <property type="molecule type" value="Genomic_DNA"/>
</dbReference>
<gene>
    <name evidence="2" type="ORF">FJZ00_09170</name>
</gene>
<feature type="domain" description="Helicase C-terminal" evidence="1">
    <location>
        <begin position="1"/>
        <end position="71"/>
    </location>
</feature>
<dbReference type="Proteomes" id="UP000703893">
    <property type="component" value="Unassembled WGS sequence"/>
</dbReference>
<dbReference type="PANTHER" id="PTHR47962:SF5">
    <property type="entry name" value="ATP-DEPENDENT HELICASE LHR-RELATED"/>
    <property type="match status" value="1"/>
</dbReference>
<dbReference type="GO" id="GO:0003677">
    <property type="term" value="F:DNA binding"/>
    <property type="evidence" value="ECO:0007669"/>
    <property type="project" value="TreeGrafter"/>
</dbReference>
<dbReference type="InterPro" id="IPR052511">
    <property type="entry name" value="ATP-dep_Helicase"/>
</dbReference>
<dbReference type="PROSITE" id="PS51194">
    <property type="entry name" value="HELICASE_CTER"/>
    <property type="match status" value="1"/>
</dbReference>
<organism evidence="2 3">
    <name type="scientific">Candidatus Tanganyikabacteria bacterium</name>
    <dbReference type="NCBI Taxonomy" id="2961651"/>
    <lineage>
        <taxon>Bacteria</taxon>
        <taxon>Bacillati</taxon>
        <taxon>Candidatus Sericytochromatia</taxon>
        <taxon>Candidatus Tanganyikabacteria</taxon>
    </lineage>
</organism>
<evidence type="ECO:0000313" key="2">
    <source>
        <dbReference type="EMBL" id="MBM3275311.1"/>
    </source>
</evidence>
<dbReference type="PANTHER" id="PTHR47962">
    <property type="entry name" value="ATP-DEPENDENT HELICASE LHR-RELATED-RELATED"/>
    <property type="match status" value="1"/>
</dbReference>
<dbReference type="InterPro" id="IPR027417">
    <property type="entry name" value="P-loop_NTPase"/>
</dbReference>
<sequence>VGDVDAVLQLGAPATVASYLQRMGRSGRRGSPGYMVVLAGDREGFLRAVALTELARRRWVEPVRLDDRDWAVYVHQILALLLARRVLSPDEIYRALKGCSAFKGIRHAEFAQVVDQLVVSGHLERTGAERIGQSAARLRLGFATERDFGARNFAALRSVFEGGVAQMTVYSNGQAVGTVDRGFAARLKAGREFTLAGQNWRPERIDWDSARIDVAAGEAGGMPAWRGGLATPMAGEVALEIRKILISSEYPSYLDAPEQAYLDELRAEAADKGLEGGLVPIQGSATRGDGRSKRLTLWTLAGERINRAIGLLLEDLLDAESHADWEDVRLVARAPGAKLDPAELSWHVEGLTTSGITPLTRRAALMRMPASGGSRFLRLLPGELAAEARAAGWLDFAGLAAFLECHRLAPAPSSVSK</sequence>
<dbReference type="GO" id="GO:0016887">
    <property type="term" value="F:ATP hydrolysis activity"/>
    <property type="evidence" value="ECO:0007669"/>
    <property type="project" value="TreeGrafter"/>
</dbReference>